<protein>
    <submittedName>
        <fullName evidence="2">Uncharacterized protein</fullName>
    </submittedName>
</protein>
<dbReference type="EMBL" id="JAOQBH010000003">
    <property type="protein sequence ID" value="KAJ4138724.1"/>
    <property type="molecule type" value="Genomic_DNA"/>
</dbReference>
<comment type="caution">
    <text evidence="2">The sequence shown here is derived from an EMBL/GenBank/DDBJ whole genome shotgun (WGS) entry which is preliminary data.</text>
</comment>
<keyword evidence="1" id="KW-0472">Membrane</keyword>
<accession>A0ABQ8RP78</accession>
<gene>
    <name evidence="2" type="ORF">NW768_002589</name>
</gene>
<organism evidence="2 3">
    <name type="scientific">Fusarium equiseti</name>
    <name type="common">Fusarium scirpi</name>
    <dbReference type="NCBI Taxonomy" id="61235"/>
    <lineage>
        <taxon>Eukaryota</taxon>
        <taxon>Fungi</taxon>
        <taxon>Dikarya</taxon>
        <taxon>Ascomycota</taxon>
        <taxon>Pezizomycotina</taxon>
        <taxon>Sordariomycetes</taxon>
        <taxon>Hypocreomycetidae</taxon>
        <taxon>Hypocreales</taxon>
        <taxon>Nectriaceae</taxon>
        <taxon>Fusarium</taxon>
        <taxon>Fusarium incarnatum-equiseti species complex</taxon>
    </lineage>
</organism>
<dbReference type="Proteomes" id="UP001152024">
    <property type="component" value="Unassembled WGS sequence"/>
</dbReference>
<keyword evidence="1" id="KW-0812">Transmembrane</keyword>
<keyword evidence="1" id="KW-1133">Transmembrane helix</keyword>
<name>A0ABQ8RP78_FUSEQ</name>
<feature type="transmembrane region" description="Helical" evidence="1">
    <location>
        <begin position="52"/>
        <end position="72"/>
    </location>
</feature>
<sequence length="181" mass="20560">MPALTRPPPISFVKEIPVLLARQLRNNDLPWDKKPSIPAPSSGGSWWTSKKFWIIAGIILGIVFLLGIALCAGSASEKKKLALEEPARRAAQAAYKKRVDEQFAKELPFLFDPEWRRQEKQRQNNLTLYKIKEVNDSTTKLLKRIQMEDAKQDRIDKAKARKEAGIIKKKVRFADGTKPPA</sequence>
<proteinExistence type="predicted"/>
<reference evidence="2" key="1">
    <citation type="submission" date="2022-09" db="EMBL/GenBank/DDBJ databases">
        <title>Fusarium specimens isolated from Avocado Roots.</title>
        <authorList>
            <person name="Stajich J."/>
            <person name="Roper C."/>
            <person name="Heimlech-Rivalta G."/>
        </authorList>
    </citation>
    <scope>NUCLEOTIDE SEQUENCE</scope>
    <source>
        <strain evidence="2">CF00095</strain>
    </source>
</reference>
<evidence type="ECO:0000313" key="3">
    <source>
        <dbReference type="Proteomes" id="UP001152024"/>
    </source>
</evidence>
<evidence type="ECO:0000256" key="1">
    <source>
        <dbReference type="SAM" id="Phobius"/>
    </source>
</evidence>
<evidence type="ECO:0000313" key="2">
    <source>
        <dbReference type="EMBL" id="KAJ4138724.1"/>
    </source>
</evidence>
<keyword evidence="3" id="KW-1185">Reference proteome</keyword>